<accession>A0ABU9NB80</accession>
<gene>
    <name evidence="2" type="ORF">WFZ85_15275</name>
</gene>
<keyword evidence="3" id="KW-1185">Reference proteome</keyword>
<dbReference type="EMBL" id="JBCGDO010000038">
    <property type="protein sequence ID" value="MEM0543967.1"/>
    <property type="molecule type" value="Genomic_DNA"/>
</dbReference>
<sequence>MDLKLDNKKVFISGSTNGIGLAIAKTFAKENALVYINGRTQDSVDNAIEKIKNEVNQANVIGIVADLSKPDGINTVKNQIKEVEILINNLGIYEPRSFFEITTEDWIRIFNINVLTGIKLTQHLLPAMLDKNWGRVLFISSESGLQIPSEMIHYGMTKTAQIAIANGLAQLTKGTGVTVNSILPGPTYSAGVQQFIQDLAIANNQTTQEVEKEFFNETRPLSLLQRFINTEEVASIAVYLSSPLAAATNGASVRVDGGILKSI</sequence>
<evidence type="ECO:0000313" key="3">
    <source>
        <dbReference type="Proteomes" id="UP001460072"/>
    </source>
</evidence>
<dbReference type="PRINTS" id="PR00081">
    <property type="entry name" value="GDHRDH"/>
</dbReference>
<dbReference type="InterPro" id="IPR002347">
    <property type="entry name" value="SDR_fam"/>
</dbReference>
<dbReference type="InterPro" id="IPR050259">
    <property type="entry name" value="SDR"/>
</dbReference>
<dbReference type="Proteomes" id="UP001460072">
    <property type="component" value="Unassembled WGS sequence"/>
</dbReference>
<dbReference type="PANTHER" id="PTHR42879">
    <property type="entry name" value="3-OXOACYL-(ACYL-CARRIER-PROTEIN) REDUCTASE"/>
    <property type="match status" value="1"/>
</dbReference>
<dbReference type="RefSeq" id="WP_342697134.1">
    <property type="nucleotide sequence ID" value="NZ_JBCGDO010000038.1"/>
</dbReference>
<evidence type="ECO:0000313" key="2">
    <source>
        <dbReference type="EMBL" id="MEM0543967.1"/>
    </source>
</evidence>
<comment type="caution">
    <text evidence="2">The sequence shown here is derived from an EMBL/GenBank/DDBJ whole genome shotgun (WGS) entry which is preliminary data.</text>
</comment>
<protein>
    <submittedName>
        <fullName evidence="2">SDR family oxidoreductase</fullName>
        <ecNumber evidence="2">1.-.-.-</ecNumber>
    </submittedName>
</protein>
<reference evidence="2 3" key="1">
    <citation type="submission" date="2024-03" db="EMBL/GenBank/DDBJ databases">
        <title>Two novel species of the genus Flavobacterium exhibiting potentially degradation of complex polysaccharides.</title>
        <authorList>
            <person name="Lian X."/>
        </authorList>
    </citation>
    <scope>NUCLEOTIDE SEQUENCE [LARGE SCALE GENOMIC DNA]</scope>
    <source>
        <strain evidence="3">j3</strain>
    </source>
</reference>
<dbReference type="EC" id="1.-.-.-" evidence="2"/>
<name>A0ABU9NB80_9FLAO</name>
<dbReference type="GO" id="GO:0016491">
    <property type="term" value="F:oxidoreductase activity"/>
    <property type="evidence" value="ECO:0007669"/>
    <property type="project" value="UniProtKB-KW"/>
</dbReference>
<comment type="similarity">
    <text evidence="1">Belongs to the short-chain dehydrogenases/reductases (SDR) family.</text>
</comment>
<dbReference type="InterPro" id="IPR036291">
    <property type="entry name" value="NAD(P)-bd_dom_sf"/>
</dbReference>
<dbReference type="Gene3D" id="3.40.50.720">
    <property type="entry name" value="NAD(P)-binding Rossmann-like Domain"/>
    <property type="match status" value="1"/>
</dbReference>
<keyword evidence="2" id="KW-0560">Oxidoreductase</keyword>
<dbReference type="CDD" id="cd05233">
    <property type="entry name" value="SDR_c"/>
    <property type="match status" value="1"/>
</dbReference>
<dbReference type="Pfam" id="PF00106">
    <property type="entry name" value="adh_short"/>
    <property type="match status" value="1"/>
</dbReference>
<proteinExistence type="inferred from homology"/>
<dbReference type="SUPFAM" id="SSF51735">
    <property type="entry name" value="NAD(P)-binding Rossmann-fold domains"/>
    <property type="match status" value="1"/>
</dbReference>
<organism evidence="2 3">
    <name type="scientific">Flavobacterium aureirubrum</name>
    <dbReference type="NCBI Taxonomy" id="3133147"/>
    <lineage>
        <taxon>Bacteria</taxon>
        <taxon>Pseudomonadati</taxon>
        <taxon>Bacteroidota</taxon>
        <taxon>Flavobacteriia</taxon>
        <taxon>Flavobacteriales</taxon>
        <taxon>Flavobacteriaceae</taxon>
        <taxon>Flavobacterium</taxon>
    </lineage>
</organism>
<evidence type="ECO:0000256" key="1">
    <source>
        <dbReference type="ARBA" id="ARBA00006484"/>
    </source>
</evidence>